<sequence>MPVFRNVPSIRRSRRLSNRPPPADPEYEDYDLEELELQYPTALVARATSAASATHITHPSTSTPSTIELHSEAESDKDAPAFLPPRASHGRKRKEGHIPRPRNAFMFFRSDLCRSGRIHERDHRQISRIAGHLWQKMSDELKMPFHHLAAIEKQQHKARYPGYKYAPIYKTKSGKKRTRKDASSEVKHCKQLAELLISGVQGDALEQAAVQLGEEVDDESSYVGPQRSVRSRRAAQRVDAPYSRRPAASVSPRLSTSADVEVHTSADSEPAPSTVVKSSTEASPQVAYTPDSFVPTDDIPTLTLEPDTDQVLSLELFQPMLTYYPPEMQPALDGSNLCFSSPSSSTTTITPEISTRFDFHDNSDVYSSDSITFTNPWHRPSADSADFPLFDRDVGAFGNSEVSPLSYPQPIDDLLSQYLNDEFTL</sequence>
<evidence type="ECO:0000313" key="1">
    <source>
        <dbReference type="EMBL" id="KAI0090033.1"/>
    </source>
</evidence>
<gene>
    <name evidence="1" type="ORF">BDY19DRAFT_1003800</name>
</gene>
<accession>A0ACB8U6T8</accession>
<keyword evidence="2" id="KW-1185">Reference proteome</keyword>
<name>A0ACB8U6T8_9APHY</name>
<evidence type="ECO:0000313" key="2">
    <source>
        <dbReference type="Proteomes" id="UP001055072"/>
    </source>
</evidence>
<dbReference type="EMBL" id="MU274909">
    <property type="protein sequence ID" value="KAI0090033.1"/>
    <property type="molecule type" value="Genomic_DNA"/>
</dbReference>
<comment type="caution">
    <text evidence="1">The sequence shown here is derived from an EMBL/GenBank/DDBJ whole genome shotgun (WGS) entry which is preliminary data.</text>
</comment>
<dbReference type="Proteomes" id="UP001055072">
    <property type="component" value="Unassembled WGS sequence"/>
</dbReference>
<proteinExistence type="predicted"/>
<protein>
    <submittedName>
        <fullName evidence="1">Uncharacterized protein</fullName>
    </submittedName>
</protein>
<organism evidence="1 2">
    <name type="scientific">Irpex rosettiformis</name>
    <dbReference type="NCBI Taxonomy" id="378272"/>
    <lineage>
        <taxon>Eukaryota</taxon>
        <taxon>Fungi</taxon>
        <taxon>Dikarya</taxon>
        <taxon>Basidiomycota</taxon>
        <taxon>Agaricomycotina</taxon>
        <taxon>Agaricomycetes</taxon>
        <taxon>Polyporales</taxon>
        <taxon>Irpicaceae</taxon>
        <taxon>Irpex</taxon>
    </lineage>
</organism>
<reference evidence="1" key="1">
    <citation type="journal article" date="2021" name="Environ. Microbiol.">
        <title>Gene family expansions and transcriptome signatures uncover fungal adaptations to wood decay.</title>
        <authorList>
            <person name="Hage H."/>
            <person name="Miyauchi S."/>
            <person name="Viragh M."/>
            <person name="Drula E."/>
            <person name="Min B."/>
            <person name="Chaduli D."/>
            <person name="Navarro D."/>
            <person name="Favel A."/>
            <person name="Norest M."/>
            <person name="Lesage-Meessen L."/>
            <person name="Balint B."/>
            <person name="Merenyi Z."/>
            <person name="de Eugenio L."/>
            <person name="Morin E."/>
            <person name="Martinez A.T."/>
            <person name="Baldrian P."/>
            <person name="Stursova M."/>
            <person name="Martinez M.J."/>
            <person name="Novotny C."/>
            <person name="Magnuson J.K."/>
            <person name="Spatafora J.W."/>
            <person name="Maurice S."/>
            <person name="Pangilinan J."/>
            <person name="Andreopoulos W."/>
            <person name="LaButti K."/>
            <person name="Hundley H."/>
            <person name="Na H."/>
            <person name="Kuo A."/>
            <person name="Barry K."/>
            <person name="Lipzen A."/>
            <person name="Henrissat B."/>
            <person name="Riley R."/>
            <person name="Ahrendt S."/>
            <person name="Nagy L.G."/>
            <person name="Grigoriev I.V."/>
            <person name="Martin F."/>
            <person name="Rosso M.N."/>
        </authorList>
    </citation>
    <scope>NUCLEOTIDE SEQUENCE</scope>
    <source>
        <strain evidence="1">CBS 384.51</strain>
    </source>
</reference>